<evidence type="ECO:0000259" key="3">
    <source>
        <dbReference type="Pfam" id="PF12881"/>
    </source>
</evidence>
<accession>A0A8C9P2V7</accession>
<reference evidence="4" key="2">
    <citation type="submission" date="2025-09" db="UniProtKB">
        <authorList>
            <consortium name="Ensembl"/>
        </authorList>
    </citation>
    <scope>IDENTIFICATION</scope>
</reference>
<feature type="region of interest" description="Disordered" evidence="2">
    <location>
        <begin position="594"/>
        <end position="720"/>
    </location>
</feature>
<proteinExistence type="inferred from homology"/>
<evidence type="ECO:0000313" key="5">
    <source>
        <dbReference type="Proteomes" id="UP000694422"/>
    </source>
</evidence>
<feature type="compositionally biased region" description="Polar residues" evidence="2">
    <location>
        <begin position="663"/>
        <end position="677"/>
    </location>
</feature>
<feature type="compositionally biased region" description="Basic residues" evidence="2">
    <location>
        <begin position="823"/>
        <end position="839"/>
    </location>
</feature>
<dbReference type="Proteomes" id="UP000694422">
    <property type="component" value="Unplaced"/>
</dbReference>
<reference evidence="4" key="1">
    <citation type="submission" date="2025-08" db="UniProtKB">
        <authorList>
            <consortium name="Ensembl"/>
        </authorList>
    </citation>
    <scope>IDENTIFICATION</scope>
</reference>
<dbReference type="PANTHER" id="PTHR22879">
    <property type="entry name" value="NUT FAMILY MEMBER 1"/>
    <property type="match status" value="1"/>
</dbReference>
<keyword evidence="5" id="KW-1185">Reference proteome</keyword>
<dbReference type="InterPro" id="IPR024310">
    <property type="entry name" value="NUT"/>
</dbReference>
<feature type="region of interest" description="Disordered" evidence="2">
    <location>
        <begin position="817"/>
        <end position="839"/>
    </location>
</feature>
<dbReference type="Pfam" id="PF12881">
    <property type="entry name" value="NUT"/>
    <property type="match status" value="1"/>
</dbReference>
<comment type="similarity">
    <text evidence="1">Belongs to the NUT family.</text>
</comment>
<feature type="compositionally biased region" description="Polar residues" evidence="2">
    <location>
        <begin position="684"/>
        <end position="696"/>
    </location>
</feature>
<protein>
    <recommendedName>
        <fullName evidence="3">Nuclear Testis protein N-terminal domain-containing protein</fullName>
    </recommendedName>
</protein>
<feature type="region of interest" description="Disordered" evidence="2">
    <location>
        <begin position="434"/>
        <end position="485"/>
    </location>
</feature>
<evidence type="ECO:0000256" key="1">
    <source>
        <dbReference type="ARBA" id="ARBA00010586"/>
    </source>
</evidence>
<sequence>HWNRGAPVMPLCCAFEKLFQNGPEAHTSCVTTKLLDVNLRFFYTCHSSSWNVCPAPTQASCPWPLPLQNVWVQHSTGVYIQTLPSLAQLDPEHLLQTGHSLGPVLRFPTVETVKTLCPVSCLWKEVSLEGQGPGMNFNPGAHMSAFRGLPFLPAAPVPTHQLFWEPPLAPRVTAPISQGNPLVLSTYPGQPYVPGMSTLGQQGPKLRPAGPPHIQKITQTQAPLNWRAPGAFCGGVEHPAPVLVAPSALRTTVPASASGGIQNYGIHWHLGLRPPAPRPFAQLAPIMFPMNACQWPGTVYGAGAPPIFPAAVVPPDDSSGHPSNYEDFRRWQRFKTLVRRHLPQTPDVEALSCFLVPVLRSLSQREPTMTMEEGLRKGWQEWQRTSNFERMVFYETSQKFMEFEAAEEMEDPRMQLSGVFQGRPPPVPPMLQPSKPPTNPQIQPACSLTAKPKAPETKVPETKARKTKVRKNKVAKTKGPETKAPEEIPPEAIQEYMDIMDELFGPTIFPTWELSHLSTEELAEILGEEELEHQQIEDLYPDPSLMSYVDEDFVNKVENIIHPRFLEEILSSEPFIHILSLTKELDQEEGLMPDQVEREGGSPSTQVGGTLDSRASQPPANQGAEKRKHHTDQGASMEDWSTEVASQVVKRSRAKEPELLGSKDTTVLQGSHESSSLGAVYSNHRPQNCRPSSLNLGNKGVVGPRKATSSGRPHKTANGCSVDDDLQSLDFLLSSQHRLLPWGLSQSQAPPIETLCSGDQPLQAPPPQRGPLSSHPPPGARTMKSALTGRSRHVEKVPCTGPPLHIIGGQGVDLELAQTSQPQKRKCVSSGNQKKKKRP</sequence>
<feature type="domain" description="Nuclear Testis protein N-terminal" evidence="3">
    <location>
        <begin position="135"/>
        <end position="838"/>
    </location>
</feature>
<dbReference type="PANTHER" id="PTHR22879:SF14">
    <property type="entry name" value="NUT FAMILY MEMBER 2A-RELATED"/>
    <property type="match status" value="1"/>
</dbReference>
<dbReference type="Ensembl" id="ENSSDAT00000004735.1">
    <property type="protein sequence ID" value="ENSSDAP00000004120.1"/>
    <property type="gene ID" value="ENSSDAG00000003865.1"/>
</dbReference>
<evidence type="ECO:0000313" key="4">
    <source>
        <dbReference type="Ensembl" id="ENSSDAP00000004120.1"/>
    </source>
</evidence>
<name>A0A8C9P2V7_SPEDA</name>
<feature type="compositionally biased region" description="Polar residues" evidence="2">
    <location>
        <begin position="602"/>
        <end position="620"/>
    </location>
</feature>
<feature type="region of interest" description="Disordered" evidence="2">
    <location>
        <begin position="752"/>
        <end position="805"/>
    </location>
</feature>
<evidence type="ECO:0000256" key="2">
    <source>
        <dbReference type="SAM" id="MobiDB-lite"/>
    </source>
</evidence>
<feature type="compositionally biased region" description="Basic residues" evidence="2">
    <location>
        <begin position="465"/>
        <end position="476"/>
    </location>
</feature>
<feature type="compositionally biased region" description="Basic and acidic residues" evidence="2">
    <location>
        <begin position="453"/>
        <end position="464"/>
    </location>
</feature>
<organism evidence="4 5">
    <name type="scientific">Spermophilus dauricus</name>
    <name type="common">Daurian ground squirrel</name>
    <dbReference type="NCBI Taxonomy" id="99837"/>
    <lineage>
        <taxon>Eukaryota</taxon>
        <taxon>Metazoa</taxon>
        <taxon>Chordata</taxon>
        <taxon>Craniata</taxon>
        <taxon>Vertebrata</taxon>
        <taxon>Euteleostomi</taxon>
        <taxon>Mammalia</taxon>
        <taxon>Eutheria</taxon>
        <taxon>Euarchontoglires</taxon>
        <taxon>Glires</taxon>
        <taxon>Rodentia</taxon>
        <taxon>Sciuromorpha</taxon>
        <taxon>Sciuridae</taxon>
        <taxon>Xerinae</taxon>
        <taxon>Marmotini</taxon>
        <taxon>Spermophilus</taxon>
    </lineage>
</organism>
<feature type="compositionally biased region" description="Pro residues" evidence="2">
    <location>
        <begin position="763"/>
        <end position="779"/>
    </location>
</feature>
<dbReference type="AlphaFoldDB" id="A0A8C9P2V7"/>
<dbReference type="InterPro" id="IPR024309">
    <property type="entry name" value="NUT_N"/>
</dbReference>